<reference evidence="2" key="1">
    <citation type="submission" date="2019-11" db="EMBL/GenBank/DDBJ databases">
        <authorList>
            <person name="Feng L."/>
        </authorList>
    </citation>
    <scope>NUCLEOTIDE SEQUENCE</scope>
    <source>
        <strain evidence="2">FplautiiLFYP42</strain>
    </source>
</reference>
<keyword evidence="1" id="KW-1133">Transmembrane helix</keyword>
<name>A0A6N3CSY8_FLAPL</name>
<feature type="transmembrane region" description="Helical" evidence="1">
    <location>
        <begin position="383"/>
        <end position="404"/>
    </location>
</feature>
<feature type="transmembrane region" description="Helical" evidence="1">
    <location>
        <begin position="83"/>
        <end position="112"/>
    </location>
</feature>
<feature type="transmembrane region" description="Helical" evidence="1">
    <location>
        <begin position="189"/>
        <end position="206"/>
    </location>
</feature>
<gene>
    <name evidence="2" type="ORF">FPLFYP42_01549</name>
</gene>
<protein>
    <submittedName>
        <fullName evidence="2">Uncharacterized protein</fullName>
    </submittedName>
</protein>
<organism evidence="2">
    <name type="scientific">Flavonifractor plautii</name>
    <name type="common">Fusobacterium plautii</name>
    <dbReference type="NCBI Taxonomy" id="292800"/>
    <lineage>
        <taxon>Bacteria</taxon>
        <taxon>Bacillati</taxon>
        <taxon>Bacillota</taxon>
        <taxon>Clostridia</taxon>
        <taxon>Eubacteriales</taxon>
        <taxon>Oscillospiraceae</taxon>
        <taxon>Flavonifractor</taxon>
    </lineage>
</organism>
<feature type="transmembrane region" description="Helical" evidence="1">
    <location>
        <begin position="157"/>
        <end position="177"/>
    </location>
</feature>
<feature type="transmembrane region" description="Helical" evidence="1">
    <location>
        <begin position="360"/>
        <end position="377"/>
    </location>
</feature>
<dbReference type="PROSITE" id="PS51257">
    <property type="entry name" value="PROKAR_LIPOPROTEIN"/>
    <property type="match status" value="1"/>
</dbReference>
<feature type="transmembrane region" description="Helical" evidence="1">
    <location>
        <begin position="250"/>
        <end position="276"/>
    </location>
</feature>
<keyword evidence="1" id="KW-0472">Membrane</keyword>
<evidence type="ECO:0000256" key="1">
    <source>
        <dbReference type="SAM" id="Phobius"/>
    </source>
</evidence>
<feature type="transmembrane region" description="Helical" evidence="1">
    <location>
        <begin position="328"/>
        <end position="348"/>
    </location>
</feature>
<accession>A0A6N3CSY8</accession>
<dbReference type="EMBL" id="CACRUB010000028">
    <property type="protein sequence ID" value="VYU18724.1"/>
    <property type="molecule type" value="Genomic_DNA"/>
</dbReference>
<keyword evidence="1" id="KW-0812">Transmembrane</keyword>
<feature type="transmembrane region" description="Helical" evidence="1">
    <location>
        <begin position="303"/>
        <end position="322"/>
    </location>
</feature>
<proteinExistence type="predicted"/>
<sequence length="440" mass="48174">MIQKTDFYRPQPPLGGTQMLQNPFYLFFTACLGLFFWAGYRRIFAEVPYRHSLWSFLGEECAPGQRRAIVRALLTGLPGDSGAMAWILTMAALCLGGAGALFWYLVFSLLWLHPLGALAGLWRYYQPGCGGRVELSALLEGMLCRKRARARPGLGRLLRWLQTLALCGMLPLLFRILASPSAPARGAGLLPWLVVLLALWLLCRLVGERGETVLSLLFLLLLAAALLGNLPNLIPAVKLVLLDAFDRSRFLFSLSGAGLAAALQAGGAAGCGGALLRTLSAREEGPSFAHPAQAAFYEELRGLLQLTVQLALGLLFLCARLVPEDNRWPQTCLWAFLCLFGLLWLGRVVRALARPEGRRCGLLCLGLVGAAAVWDIWKGTALLPGLSGGAAGLASLALAGLLLFDSNWYFLLLEHYRDVHIWHVTPHPDLMQTEMERKNM</sequence>
<feature type="transmembrane region" description="Helical" evidence="1">
    <location>
        <begin position="20"/>
        <end position="40"/>
    </location>
</feature>
<dbReference type="AlphaFoldDB" id="A0A6N3CSY8"/>
<evidence type="ECO:0000313" key="2">
    <source>
        <dbReference type="EMBL" id="VYU18724.1"/>
    </source>
</evidence>
<feature type="transmembrane region" description="Helical" evidence="1">
    <location>
        <begin position="213"/>
        <end position="230"/>
    </location>
</feature>